<gene>
    <name evidence="3" type="ORF">GQX73_g6084</name>
</gene>
<feature type="region of interest" description="Disordered" evidence="1">
    <location>
        <begin position="329"/>
        <end position="639"/>
    </location>
</feature>
<dbReference type="AlphaFoldDB" id="A0A7C8IMH9"/>
<comment type="caution">
    <text evidence="3">The sequence shown here is derived from an EMBL/GenBank/DDBJ whole genome shotgun (WGS) entry which is preliminary data.</text>
</comment>
<organism evidence="3 4">
    <name type="scientific">Xylaria multiplex</name>
    <dbReference type="NCBI Taxonomy" id="323545"/>
    <lineage>
        <taxon>Eukaryota</taxon>
        <taxon>Fungi</taxon>
        <taxon>Dikarya</taxon>
        <taxon>Ascomycota</taxon>
        <taxon>Pezizomycotina</taxon>
        <taxon>Sordariomycetes</taxon>
        <taxon>Xylariomycetidae</taxon>
        <taxon>Xylariales</taxon>
        <taxon>Xylariaceae</taxon>
        <taxon>Xylaria</taxon>
    </lineage>
</organism>
<feature type="region of interest" description="Disordered" evidence="1">
    <location>
        <begin position="1"/>
        <end position="73"/>
    </location>
</feature>
<name>A0A7C8IMH9_9PEZI</name>
<dbReference type="InParanoid" id="A0A7C8IMH9"/>
<dbReference type="EMBL" id="WUBL01000067">
    <property type="protein sequence ID" value="KAF2967461.1"/>
    <property type="molecule type" value="Genomic_DNA"/>
</dbReference>
<dbReference type="Pfam" id="PF20150">
    <property type="entry name" value="2EXR"/>
    <property type="match status" value="1"/>
</dbReference>
<feature type="compositionally biased region" description="Acidic residues" evidence="1">
    <location>
        <begin position="366"/>
        <end position="377"/>
    </location>
</feature>
<feature type="compositionally biased region" description="Acidic residues" evidence="1">
    <location>
        <begin position="387"/>
        <end position="398"/>
    </location>
</feature>
<feature type="compositionally biased region" description="Basic and acidic residues" evidence="1">
    <location>
        <begin position="57"/>
        <end position="67"/>
    </location>
</feature>
<feature type="compositionally biased region" description="Acidic residues" evidence="1">
    <location>
        <begin position="20"/>
        <end position="29"/>
    </location>
</feature>
<accession>A0A7C8IMH9</accession>
<evidence type="ECO:0000313" key="4">
    <source>
        <dbReference type="Proteomes" id="UP000481858"/>
    </source>
</evidence>
<feature type="compositionally biased region" description="Acidic residues" evidence="1">
    <location>
        <begin position="600"/>
        <end position="617"/>
    </location>
</feature>
<sequence>MSDRSDQEDDLASDVADSPVEQDSDESETDQGNGFLDMEAEESDGYDEDEDEDENHDEDHDHSDHGSHVSFPQFSRLPPELRVMIWEAVDPYLKSKGRVLEFSPINMGDFDYQLFESLTLSQQTAPARMLLATNKESRRIALQHYPDTIRLHGELFDVRFNGSQDIILLREAGLSEIAFGLEDWSDKIKYLALDHNICGWSDPLSPNDDLGYEEALKTLKAVFYCFDVADLDSVGRRKLDWSVSESSKQFYIDTYEESPGLGEDYETLYCWPDTTLHADFVDRVGEDYMLGFPPLPAIYGIPTWPMVQYSFESGLDKYHRVKRRYERNIGREAGSASPHESSEGESFYESEPDDYARDDFVVDTSSEGEESSEDEDEGVHIDGPHDDYDDLSGEDGGEDGVQLAQDYVFNGFSPLQEESSDDEPTENLPNTVLVVRDLESPDDDLSNASSHEEQPRTIAQTGRRKRHIVSSDDEDDGEDGGGPIVETSSRAKKRARAILSDSEDGEGGGENGTRSATEGSSRLKKRVRTVLSDSEGEEDERPGPPDDEMDEDEDEDDEDDEATEGADDESEEESRVSKPMSLLARLRQFRSDVPIPPEGEFSDSGEEFEEEERYEDDEGRRPSDAEFPESAGEDEEEGW</sequence>
<feature type="domain" description="2EXR" evidence="2">
    <location>
        <begin position="71"/>
        <end position="167"/>
    </location>
</feature>
<feature type="compositionally biased region" description="Acidic residues" evidence="1">
    <location>
        <begin position="1"/>
        <end position="12"/>
    </location>
</feature>
<dbReference type="OrthoDB" id="3501032at2759"/>
<evidence type="ECO:0000313" key="3">
    <source>
        <dbReference type="EMBL" id="KAF2967461.1"/>
    </source>
</evidence>
<dbReference type="PANTHER" id="PTHR35910">
    <property type="entry name" value="2EXR DOMAIN-CONTAINING PROTEIN"/>
    <property type="match status" value="1"/>
</dbReference>
<evidence type="ECO:0000256" key="1">
    <source>
        <dbReference type="SAM" id="MobiDB-lite"/>
    </source>
</evidence>
<protein>
    <recommendedName>
        <fullName evidence="2">2EXR domain-containing protein</fullName>
    </recommendedName>
</protein>
<dbReference type="InterPro" id="IPR045518">
    <property type="entry name" value="2EXR"/>
</dbReference>
<dbReference type="Proteomes" id="UP000481858">
    <property type="component" value="Unassembled WGS sequence"/>
</dbReference>
<proteinExistence type="predicted"/>
<evidence type="ECO:0000259" key="2">
    <source>
        <dbReference type="Pfam" id="PF20150"/>
    </source>
</evidence>
<feature type="compositionally biased region" description="Acidic residues" evidence="1">
    <location>
        <begin position="38"/>
        <end position="56"/>
    </location>
</feature>
<dbReference type="PANTHER" id="PTHR35910:SF6">
    <property type="entry name" value="2EXR DOMAIN-CONTAINING PROTEIN"/>
    <property type="match status" value="1"/>
</dbReference>
<keyword evidence="4" id="KW-1185">Reference proteome</keyword>
<reference evidence="3 4" key="1">
    <citation type="submission" date="2019-12" db="EMBL/GenBank/DDBJ databases">
        <title>Draft genome sequence of the ascomycete Xylaria multiplex DSM 110363.</title>
        <authorList>
            <person name="Buettner E."/>
            <person name="Kellner H."/>
        </authorList>
    </citation>
    <scope>NUCLEOTIDE SEQUENCE [LARGE SCALE GENOMIC DNA]</scope>
    <source>
        <strain evidence="3 4">DSM 110363</strain>
    </source>
</reference>
<feature type="compositionally biased region" description="Acidic residues" evidence="1">
    <location>
        <begin position="534"/>
        <end position="572"/>
    </location>
</feature>